<dbReference type="InterPro" id="IPR003838">
    <property type="entry name" value="ABC3_permease_C"/>
</dbReference>
<feature type="transmembrane region" description="Helical" evidence="6">
    <location>
        <begin position="556"/>
        <end position="577"/>
    </location>
</feature>
<keyword evidence="9" id="KW-1185">Reference proteome</keyword>
<evidence type="ECO:0000256" key="1">
    <source>
        <dbReference type="ARBA" id="ARBA00004651"/>
    </source>
</evidence>
<proteinExistence type="predicted"/>
<evidence type="ECO:0000256" key="3">
    <source>
        <dbReference type="ARBA" id="ARBA00022692"/>
    </source>
</evidence>
<feature type="transmembrane region" description="Helical" evidence="6">
    <location>
        <begin position="657"/>
        <end position="682"/>
    </location>
</feature>
<feature type="domain" description="ABC3 transporter permease C-terminal" evidence="7">
    <location>
        <begin position="267"/>
        <end position="384"/>
    </location>
</feature>
<evidence type="ECO:0000313" key="8">
    <source>
        <dbReference type="EMBL" id="GAA5519918.1"/>
    </source>
</evidence>
<dbReference type="EMBL" id="BAABRR010000015">
    <property type="protein sequence ID" value="GAA5519918.1"/>
    <property type="molecule type" value="Genomic_DNA"/>
</dbReference>
<dbReference type="Pfam" id="PF02687">
    <property type="entry name" value="FtsX"/>
    <property type="match status" value="1"/>
</dbReference>
<keyword evidence="2" id="KW-1003">Cell membrane</keyword>
<evidence type="ECO:0000256" key="4">
    <source>
        <dbReference type="ARBA" id="ARBA00022989"/>
    </source>
</evidence>
<gene>
    <name evidence="8" type="ORF">Lsed01_02376</name>
</gene>
<evidence type="ECO:0000256" key="2">
    <source>
        <dbReference type="ARBA" id="ARBA00022475"/>
    </source>
</evidence>
<feature type="transmembrane region" description="Helical" evidence="6">
    <location>
        <begin position="409"/>
        <end position="428"/>
    </location>
</feature>
<feature type="transmembrane region" description="Helical" evidence="6">
    <location>
        <begin position="314"/>
        <end position="337"/>
    </location>
</feature>
<comment type="caution">
    <text evidence="8">The sequence shown here is derived from an EMBL/GenBank/DDBJ whole genome shotgun (WGS) entry which is preliminary data.</text>
</comment>
<protein>
    <recommendedName>
        <fullName evidence="7">ABC3 transporter permease C-terminal domain-containing protein</fullName>
    </recommendedName>
</protein>
<sequence>MIGRLMREQARAHRAYLAWTGALLTLTVALAAFAALDVVQQSAIHAYATDAHGTEGATTVGFMVGRDVPDAVAPDRFEGAFAAAEQSGARPTATLELWNLSLTNADGEQSTAWEALAPVVGSRGDLDWDRVLLGGTPPVPGEIVVDAAWAERAGVVIGDSVPLSTGEWEGAPEDLGARTVSGLLRSGLEGRYDLRVAAGVLAWDDAVDLHGQTPPQFSDDAGAPLDLAYVQVATRQPSADIAALGQRSSPWVGDLQEATVQVAGLAAGVLVVGLIGIAMTVGRARAQSRSQWIATARVLGARGHHVAAATLGEVALTGLLAGLAGTAIAAAAHAVAWSAFASSHPLALLPPGLTWPGWLLAGAVGFGVVLAAALGALPAFWASRVTPVAALKPVSPVTEAELSRRISPAWIYGLWGALVAVLIVLSQTGEGPGGDGTSPWLGLVWITAGAATIASVAMLAELNRGIVRGLGSRLRRSRRPWALAAGDALTGHPRQAAVPATVMSVAGLAFGVITVWLSLAMWADALMTFEPGSSAFDSPVALPPRLGPGGVNATPLLVAATLTFTMLALASFAAFVASRQATAQDDDARSALGLTARNARIAASAHFALPLLNGLAAGLALGALLAVGTFRGSVAVDAEGGSVVAGWTWAAQHAGHAVLPLLAVTLVGTATIAIAAAVVAALRPARSSRGGTLQRERQQV</sequence>
<keyword evidence="3 6" id="KW-0812">Transmembrane</keyword>
<dbReference type="RefSeq" id="WP_345380287.1">
    <property type="nucleotide sequence ID" value="NZ_BAABRR010000015.1"/>
</dbReference>
<feature type="transmembrane region" description="Helical" evidence="6">
    <location>
        <begin position="607"/>
        <end position="627"/>
    </location>
</feature>
<evidence type="ECO:0000259" key="7">
    <source>
        <dbReference type="Pfam" id="PF02687"/>
    </source>
</evidence>
<accession>A0ABP9WL01</accession>
<reference evidence="8 9" key="1">
    <citation type="submission" date="2024-02" db="EMBL/GenBank/DDBJ databases">
        <title>Lysinimicrobium sediminis NBRC 112286.</title>
        <authorList>
            <person name="Ichikawa N."/>
            <person name="Katano-Makiyama Y."/>
            <person name="Hidaka K."/>
        </authorList>
    </citation>
    <scope>NUCLEOTIDE SEQUENCE [LARGE SCALE GENOMIC DNA]</scope>
    <source>
        <strain evidence="8 9">NBRC 112286</strain>
    </source>
</reference>
<comment type="subcellular location">
    <subcellularLocation>
        <location evidence="1">Cell membrane</location>
        <topology evidence="1">Multi-pass membrane protein</topology>
    </subcellularLocation>
</comment>
<organism evidence="8 9">
    <name type="scientific">Demequina sediminis</name>
    <dbReference type="NCBI Taxonomy" id="1930058"/>
    <lineage>
        <taxon>Bacteria</taxon>
        <taxon>Bacillati</taxon>
        <taxon>Actinomycetota</taxon>
        <taxon>Actinomycetes</taxon>
        <taxon>Micrococcales</taxon>
        <taxon>Demequinaceae</taxon>
        <taxon>Demequina</taxon>
    </lineage>
</organism>
<name>A0ABP9WL01_9MICO</name>
<feature type="transmembrane region" description="Helical" evidence="6">
    <location>
        <begin position="357"/>
        <end position="382"/>
    </location>
</feature>
<feature type="transmembrane region" description="Helical" evidence="6">
    <location>
        <begin position="440"/>
        <end position="460"/>
    </location>
</feature>
<evidence type="ECO:0000256" key="5">
    <source>
        <dbReference type="ARBA" id="ARBA00023136"/>
    </source>
</evidence>
<dbReference type="Proteomes" id="UP001426770">
    <property type="component" value="Unassembled WGS sequence"/>
</dbReference>
<feature type="transmembrane region" description="Helical" evidence="6">
    <location>
        <begin position="262"/>
        <end position="281"/>
    </location>
</feature>
<keyword evidence="5 6" id="KW-0472">Membrane</keyword>
<evidence type="ECO:0000256" key="6">
    <source>
        <dbReference type="SAM" id="Phobius"/>
    </source>
</evidence>
<evidence type="ECO:0000313" key="9">
    <source>
        <dbReference type="Proteomes" id="UP001426770"/>
    </source>
</evidence>
<feature type="transmembrane region" description="Helical" evidence="6">
    <location>
        <begin position="502"/>
        <end position="523"/>
    </location>
</feature>
<keyword evidence="4 6" id="KW-1133">Transmembrane helix</keyword>